<organism evidence="6 7">
    <name type="scientific">Desulfosalsimonas propionicica</name>
    <dbReference type="NCBI Taxonomy" id="332175"/>
    <lineage>
        <taxon>Bacteria</taxon>
        <taxon>Pseudomonadati</taxon>
        <taxon>Thermodesulfobacteriota</taxon>
        <taxon>Desulfobacteria</taxon>
        <taxon>Desulfobacterales</taxon>
        <taxon>Desulfosalsimonadaceae</taxon>
        <taxon>Desulfosalsimonas</taxon>
    </lineage>
</organism>
<dbReference type="InterPro" id="IPR050554">
    <property type="entry name" value="Met_Synthase/Corrinoid"/>
</dbReference>
<dbReference type="Pfam" id="PF02607">
    <property type="entry name" value="B12-binding_2"/>
    <property type="match status" value="1"/>
</dbReference>
<dbReference type="GO" id="GO:0008705">
    <property type="term" value="F:methionine synthase activity"/>
    <property type="evidence" value="ECO:0007669"/>
    <property type="project" value="TreeGrafter"/>
</dbReference>
<dbReference type="InterPro" id="IPR003759">
    <property type="entry name" value="Cbl-bd_cap"/>
</dbReference>
<keyword evidence="2" id="KW-0479">Metal-binding</keyword>
<keyword evidence="3" id="KW-0170">Cobalt</keyword>
<accession>A0A7W0HM11</accession>
<feature type="domain" description="B12-binding N-terminal" evidence="5">
    <location>
        <begin position="1"/>
        <end position="89"/>
    </location>
</feature>
<dbReference type="SUPFAM" id="SSF52242">
    <property type="entry name" value="Cobalamin (vitamin B12)-binding domain"/>
    <property type="match status" value="1"/>
</dbReference>
<evidence type="ECO:0000313" key="6">
    <source>
        <dbReference type="EMBL" id="MBA2882858.1"/>
    </source>
</evidence>
<name>A0A7W0HM11_9BACT</name>
<keyword evidence="6" id="KW-0489">Methyltransferase</keyword>
<dbReference type="GO" id="GO:0032259">
    <property type="term" value="P:methylation"/>
    <property type="evidence" value="ECO:0007669"/>
    <property type="project" value="UniProtKB-KW"/>
</dbReference>
<dbReference type="PANTHER" id="PTHR45833:SF1">
    <property type="entry name" value="METHIONINE SYNTHASE"/>
    <property type="match status" value="1"/>
</dbReference>
<evidence type="ECO:0000259" key="5">
    <source>
        <dbReference type="PROSITE" id="PS51337"/>
    </source>
</evidence>
<dbReference type="Pfam" id="PF02310">
    <property type="entry name" value="B12-binding"/>
    <property type="match status" value="1"/>
</dbReference>
<dbReference type="CDD" id="cd02070">
    <property type="entry name" value="corrinoid_protein_B12-BD"/>
    <property type="match status" value="1"/>
</dbReference>
<dbReference type="RefSeq" id="WP_181552478.1">
    <property type="nucleotide sequence ID" value="NZ_JACDUS010000013.1"/>
</dbReference>
<dbReference type="InterPro" id="IPR036724">
    <property type="entry name" value="Cobalamin-bd_sf"/>
</dbReference>
<feature type="domain" description="B12-binding" evidence="4">
    <location>
        <begin position="89"/>
        <end position="212"/>
    </location>
</feature>
<dbReference type="InterPro" id="IPR006158">
    <property type="entry name" value="Cobalamin-bd"/>
</dbReference>
<dbReference type="GO" id="GO:0050667">
    <property type="term" value="P:homocysteine metabolic process"/>
    <property type="evidence" value="ECO:0007669"/>
    <property type="project" value="TreeGrafter"/>
</dbReference>
<dbReference type="GO" id="GO:0031419">
    <property type="term" value="F:cobalamin binding"/>
    <property type="evidence" value="ECO:0007669"/>
    <property type="project" value="InterPro"/>
</dbReference>
<dbReference type="GO" id="GO:0046872">
    <property type="term" value="F:metal ion binding"/>
    <property type="evidence" value="ECO:0007669"/>
    <property type="project" value="UniProtKB-KW"/>
</dbReference>
<dbReference type="SMART" id="SM01018">
    <property type="entry name" value="B12-binding_2"/>
    <property type="match status" value="1"/>
</dbReference>
<dbReference type="GO" id="GO:0005829">
    <property type="term" value="C:cytosol"/>
    <property type="evidence" value="ECO:0007669"/>
    <property type="project" value="TreeGrafter"/>
</dbReference>
<dbReference type="FunFam" id="3.40.50.280:FF:000003">
    <property type="entry name" value="Dimethylamine methyltransferase corrinoid protein"/>
    <property type="match status" value="1"/>
</dbReference>
<evidence type="ECO:0000259" key="4">
    <source>
        <dbReference type="PROSITE" id="PS51332"/>
    </source>
</evidence>
<dbReference type="PANTHER" id="PTHR45833">
    <property type="entry name" value="METHIONINE SYNTHASE"/>
    <property type="match status" value="1"/>
</dbReference>
<proteinExistence type="inferred from homology"/>
<dbReference type="PROSITE" id="PS51337">
    <property type="entry name" value="B12_BINDING_NTER"/>
    <property type="match status" value="1"/>
</dbReference>
<comment type="caution">
    <text evidence="6">The sequence shown here is derived from an EMBL/GenBank/DDBJ whole genome shotgun (WGS) entry which is preliminary data.</text>
</comment>
<evidence type="ECO:0000256" key="2">
    <source>
        <dbReference type="ARBA" id="ARBA00022723"/>
    </source>
</evidence>
<dbReference type="SUPFAM" id="SSF47644">
    <property type="entry name" value="Methionine synthase domain"/>
    <property type="match status" value="1"/>
</dbReference>
<evidence type="ECO:0000256" key="1">
    <source>
        <dbReference type="ARBA" id="ARBA00010854"/>
    </source>
</evidence>
<dbReference type="Proteomes" id="UP000525298">
    <property type="component" value="Unassembled WGS sequence"/>
</dbReference>
<dbReference type="Gene3D" id="1.10.1240.10">
    <property type="entry name" value="Methionine synthase domain"/>
    <property type="match status" value="1"/>
</dbReference>
<reference evidence="6 7" key="1">
    <citation type="submission" date="2020-07" db="EMBL/GenBank/DDBJ databases">
        <title>Genomic Encyclopedia of Type Strains, Phase IV (KMG-IV): sequencing the most valuable type-strain genomes for metagenomic binning, comparative biology and taxonomic classification.</title>
        <authorList>
            <person name="Goeker M."/>
        </authorList>
    </citation>
    <scope>NUCLEOTIDE SEQUENCE [LARGE SCALE GENOMIC DNA]</scope>
    <source>
        <strain evidence="6 7">DSM 17721</strain>
    </source>
</reference>
<dbReference type="GO" id="GO:0046653">
    <property type="term" value="P:tetrahydrofolate metabolic process"/>
    <property type="evidence" value="ECO:0007669"/>
    <property type="project" value="TreeGrafter"/>
</dbReference>
<evidence type="ECO:0000313" key="7">
    <source>
        <dbReference type="Proteomes" id="UP000525298"/>
    </source>
</evidence>
<sequence>MAVDLGKMADLLIAGKVEDVSGMVQEAIDEGMASQEILQSGLIAGMDVVGQRFKACEMFIPEVLRSAKAMSKGMEKLRPLLIESGATMAGTFVIGTVKGDLHDIGKNLVAMMFEGAGFKVVNLGIDLDTQVFVDAVKEHKPDLLGMSALLTTTMPKMGEVINALKEAGIRDQVKVMIGGAPVTEEFAKEIGADVYGANAGSSVDKAKEVLAA</sequence>
<dbReference type="Gene3D" id="3.40.50.280">
    <property type="entry name" value="Cobalamin-binding domain"/>
    <property type="match status" value="1"/>
</dbReference>
<keyword evidence="7" id="KW-1185">Reference proteome</keyword>
<evidence type="ECO:0000256" key="3">
    <source>
        <dbReference type="ARBA" id="ARBA00023285"/>
    </source>
</evidence>
<keyword evidence="6" id="KW-0808">Transferase</keyword>
<dbReference type="InterPro" id="IPR036594">
    <property type="entry name" value="Meth_synthase_dom"/>
</dbReference>
<dbReference type="AlphaFoldDB" id="A0A7W0HM11"/>
<dbReference type="EMBL" id="JACDUS010000013">
    <property type="protein sequence ID" value="MBA2882858.1"/>
    <property type="molecule type" value="Genomic_DNA"/>
</dbReference>
<dbReference type="PROSITE" id="PS51332">
    <property type="entry name" value="B12_BINDING"/>
    <property type="match status" value="1"/>
</dbReference>
<comment type="similarity">
    <text evidence="1">Belongs to the methylamine corrinoid protein family.</text>
</comment>
<protein>
    <submittedName>
        <fullName evidence="6">Corrinoid protein of di/trimethylamine methyltransferase</fullName>
    </submittedName>
</protein>
<gene>
    <name evidence="6" type="ORF">HNR65_003213</name>
</gene>